<proteinExistence type="predicted"/>
<dbReference type="Proteomes" id="UP000677180">
    <property type="component" value="Chromosome"/>
</dbReference>
<gene>
    <name evidence="2" type="ORF">J5A53_02715</name>
</gene>
<reference evidence="2" key="1">
    <citation type="submission" date="2021-03" db="EMBL/GenBank/DDBJ databases">
        <title>Human Oral Microbial Genomes.</title>
        <authorList>
            <person name="Johnston C.D."/>
            <person name="Chen T."/>
            <person name="Dewhirst F.E."/>
        </authorList>
    </citation>
    <scope>NUCLEOTIDE SEQUENCE</scope>
    <source>
        <strain evidence="2">F0714</strain>
    </source>
</reference>
<dbReference type="InterPro" id="IPR053853">
    <property type="entry name" value="FitA-like_RHH"/>
</dbReference>
<dbReference type="EMBL" id="CP072385">
    <property type="protein sequence ID" value="QUC11632.1"/>
    <property type="molecule type" value="Genomic_DNA"/>
</dbReference>
<protein>
    <submittedName>
        <fullName evidence="2">Toxin-antitoxin system</fullName>
    </submittedName>
</protein>
<name>A0AB37I5G3_9ACTN</name>
<dbReference type="InterPro" id="IPR013321">
    <property type="entry name" value="Arc_rbn_hlx_hlx"/>
</dbReference>
<dbReference type="RefSeq" id="WP_014847589.1">
    <property type="nucleotide sequence ID" value="NZ_CAURRE010000052.1"/>
</dbReference>
<dbReference type="Pfam" id="PF22513">
    <property type="entry name" value="FitA-like_RHH"/>
    <property type="match status" value="1"/>
</dbReference>
<evidence type="ECO:0000259" key="1">
    <source>
        <dbReference type="Pfam" id="PF22513"/>
    </source>
</evidence>
<dbReference type="GO" id="GO:0006355">
    <property type="term" value="P:regulation of DNA-templated transcription"/>
    <property type="evidence" value="ECO:0007669"/>
    <property type="project" value="InterPro"/>
</dbReference>
<dbReference type="SUPFAM" id="SSF47598">
    <property type="entry name" value="Ribbon-helix-helix"/>
    <property type="match status" value="1"/>
</dbReference>
<organism evidence="2 3">
    <name type="scientific">Arachnia propionica</name>
    <dbReference type="NCBI Taxonomy" id="1750"/>
    <lineage>
        <taxon>Bacteria</taxon>
        <taxon>Bacillati</taxon>
        <taxon>Actinomycetota</taxon>
        <taxon>Actinomycetes</taxon>
        <taxon>Propionibacteriales</taxon>
        <taxon>Propionibacteriaceae</taxon>
        <taxon>Arachnia</taxon>
    </lineage>
</organism>
<dbReference type="AlphaFoldDB" id="A0AB37I5G3"/>
<feature type="domain" description="Antitoxin FitA-like ribbon-helix-helix" evidence="1">
    <location>
        <begin position="3"/>
        <end position="38"/>
    </location>
</feature>
<dbReference type="InterPro" id="IPR010985">
    <property type="entry name" value="Ribbon_hlx_hlx"/>
</dbReference>
<evidence type="ECO:0000313" key="3">
    <source>
        <dbReference type="Proteomes" id="UP000677180"/>
    </source>
</evidence>
<evidence type="ECO:0000313" key="2">
    <source>
        <dbReference type="EMBL" id="QUC11632.1"/>
    </source>
</evidence>
<dbReference type="Gene3D" id="1.10.1220.10">
    <property type="entry name" value="Met repressor-like"/>
    <property type="match status" value="1"/>
</dbReference>
<sequence>MVSILVRGLDESVKRQFAEQAERHGRSMEAEARDILTKGVARPNIGLALIQAVQEVGGADDLSVPERDDVARAGQALT</sequence>
<accession>A0AB37I5G3</accession>